<evidence type="ECO:0000313" key="3">
    <source>
        <dbReference type="Proteomes" id="UP000044602"/>
    </source>
</evidence>
<evidence type="ECO:0000256" key="1">
    <source>
        <dbReference type="SAM" id="MobiDB-lite"/>
    </source>
</evidence>
<feature type="compositionally biased region" description="Acidic residues" evidence="1">
    <location>
        <begin position="270"/>
        <end position="285"/>
    </location>
</feature>
<feature type="non-terminal residue" evidence="2">
    <location>
        <position position="494"/>
    </location>
</feature>
<dbReference type="AlphaFoldDB" id="A0A0G4MI32"/>
<feature type="compositionally biased region" description="Basic and acidic residues" evidence="1">
    <location>
        <begin position="156"/>
        <end position="167"/>
    </location>
</feature>
<dbReference type="EMBL" id="CVQH01022750">
    <property type="protein sequence ID" value="CRK33933.1"/>
    <property type="molecule type" value="Genomic_DNA"/>
</dbReference>
<proteinExistence type="predicted"/>
<reference evidence="2 3" key="1">
    <citation type="submission" date="2015-05" db="EMBL/GenBank/DDBJ databases">
        <authorList>
            <person name="Wang D.B."/>
            <person name="Wang M."/>
        </authorList>
    </citation>
    <scope>NUCLEOTIDE SEQUENCE [LARGE SCALE GENOMIC DNA]</scope>
    <source>
        <strain evidence="2">VL1</strain>
    </source>
</reference>
<dbReference type="Proteomes" id="UP000044602">
    <property type="component" value="Unassembled WGS sequence"/>
</dbReference>
<feature type="compositionally biased region" description="Basic and acidic residues" evidence="1">
    <location>
        <begin position="422"/>
        <end position="437"/>
    </location>
</feature>
<feature type="region of interest" description="Disordered" evidence="1">
    <location>
        <begin position="65"/>
        <end position="108"/>
    </location>
</feature>
<feature type="compositionally biased region" description="Acidic residues" evidence="1">
    <location>
        <begin position="191"/>
        <end position="221"/>
    </location>
</feature>
<feature type="compositionally biased region" description="Acidic residues" evidence="1">
    <location>
        <begin position="70"/>
        <end position="81"/>
    </location>
</feature>
<feature type="compositionally biased region" description="Basic and acidic residues" evidence="1">
    <location>
        <begin position="222"/>
        <end position="235"/>
    </location>
</feature>
<organism evidence="2 3">
    <name type="scientific">Verticillium longisporum</name>
    <name type="common">Verticillium dahliae var. longisporum</name>
    <dbReference type="NCBI Taxonomy" id="100787"/>
    <lineage>
        <taxon>Eukaryota</taxon>
        <taxon>Fungi</taxon>
        <taxon>Dikarya</taxon>
        <taxon>Ascomycota</taxon>
        <taxon>Pezizomycotina</taxon>
        <taxon>Sordariomycetes</taxon>
        <taxon>Hypocreomycetidae</taxon>
        <taxon>Glomerellales</taxon>
        <taxon>Plectosphaerellaceae</taxon>
        <taxon>Verticillium</taxon>
    </lineage>
</organism>
<name>A0A0G4MI32_VERLO</name>
<feature type="compositionally biased region" description="Basic and acidic residues" evidence="1">
    <location>
        <begin position="91"/>
        <end position="108"/>
    </location>
</feature>
<evidence type="ECO:0000313" key="2">
    <source>
        <dbReference type="EMBL" id="CRK33933.1"/>
    </source>
</evidence>
<feature type="region of interest" description="Disordered" evidence="1">
    <location>
        <begin position="151"/>
        <end position="239"/>
    </location>
</feature>
<keyword evidence="3" id="KW-1185">Reference proteome</keyword>
<sequence>MSRSFASQPRERLLRRRALGAVVAVPPRAPGDVLPGGAKATTRAGQQALLLVGLGVLVELGQVELGGAEEAGDEDDEEDGEKGELGPEGDGAEKGPRDGDAVEKLGHDGRRAHAAGLLGQGLGAADDVVGAVAAVGALALAVRRRAPGLGAVDGVLGRDEHGDRIVDGEDDEGQHDGGDEQGLRRRAALADLEDADPEEADADGGDAGDGAAEEEQDEEGHEDVVDGEGARRLEEDPVDGLENVEVAEDVAAALLADGVLGLVNARDEHGDPDEEGDEEQEDAAEQLDGTENGADLEPELVDLAASLAGGLGGDALATAQRALLAHESLELAAVLGRHAVLAASIAHLELTLALLVLLQGGGSRLDDVEKSTEGDEEAEGESQRLLSIVLGEKSLEVVEIPACLGIVAGGGHEEADEEEDQHESHKDSCVLEGADKTGGKGSGSLLVFDLVVLLVEEVGEGDDEETQQGVEAVERVVDDAKRLEDVVDATFGSP</sequence>
<feature type="region of interest" description="Disordered" evidence="1">
    <location>
        <begin position="265"/>
        <end position="294"/>
    </location>
</feature>
<gene>
    <name evidence="2" type="ORF">BN1708_006202</name>
</gene>
<feature type="region of interest" description="Disordered" evidence="1">
    <location>
        <begin position="411"/>
        <end position="437"/>
    </location>
</feature>
<accession>A0A0G4MI32</accession>
<feature type="compositionally biased region" description="Basic and acidic residues" evidence="1">
    <location>
        <begin position="174"/>
        <end position="183"/>
    </location>
</feature>
<protein>
    <submittedName>
        <fullName evidence="2">Uncharacterized protein</fullName>
    </submittedName>
</protein>